<feature type="transmembrane region" description="Helical" evidence="1">
    <location>
        <begin position="89"/>
        <end position="109"/>
    </location>
</feature>
<evidence type="ECO:0008006" key="4">
    <source>
        <dbReference type="Google" id="ProtNLM"/>
    </source>
</evidence>
<feature type="transmembrane region" description="Helical" evidence="1">
    <location>
        <begin position="320"/>
        <end position="338"/>
    </location>
</feature>
<feature type="transmembrane region" description="Helical" evidence="1">
    <location>
        <begin position="9"/>
        <end position="34"/>
    </location>
</feature>
<dbReference type="PROSITE" id="PS51257">
    <property type="entry name" value="PROKAR_LIPOPROTEIN"/>
    <property type="match status" value="1"/>
</dbReference>
<sequence>MGVVGLRSLYFWIAIAACYAAWTPFHSGLAWHVFVQDDCFYYLKVAQNLATGHGSTFNGLVATNGYHPLWLLLLTLVCALFGQSSFFPFIALMVFAAILATYFAARIILRRTGVSPLVASTLAALVAAFSMPMFFTGMEVILTIPIGLFFLALCVSADPDRHRFYHAFGLGCVLTCLVLSRLDTVLLVLLLLAGLLLQPRLRSRIRRPHVVGVLLGLIPLGLYFASNRILFHTWMPVSGMAKQMRWHHFPSRQVWHSFLAGPVRHYGSFLPIVLAFPLLFKCFRKLSDTEKVVYSAVLIWPFAYILMLSCLSDWMLWMWYFYPFRLSLCVALALIFSWDPVIRLTQKPAMIVLLVVISVVKLFTARWAPGDVPEMVEAGQRVATFSQTHPGTYAMGDRAGSVGFLMRHPLVQTEGLMMDLSYLESLRRQGSLRGALRLRGVRYYIATSSAPMPQCFQASEPSQAGPDSPHLQDLFCDAPIARFKEGEVTTAIFDLQSAHE</sequence>
<dbReference type="Proteomes" id="UP000006844">
    <property type="component" value="Chromosome"/>
</dbReference>
<keyword evidence="1" id="KW-0812">Transmembrane</keyword>
<keyword evidence="3" id="KW-1185">Reference proteome</keyword>
<dbReference type="STRING" id="401053.AciPR4_0570"/>
<evidence type="ECO:0000313" key="3">
    <source>
        <dbReference type="Proteomes" id="UP000006844"/>
    </source>
</evidence>
<keyword evidence="1" id="KW-1133">Transmembrane helix</keyword>
<reference evidence="2 3" key="1">
    <citation type="journal article" date="2012" name="Stand. Genomic Sci.">
        <title>Complete genome sequence of Terriglobus saanensis type strain SP1PR4(T), an Acidobacteria from tundra soil.</title>
        <authorList>
            <person name="Rawat S.R."/>
            <person name="Mannisto M.K."/>
            <person name="Starovoytov V."/>
            <person name="Goodwin L."/>
            <person name="Nolan M."/>
            <person name="Hauser L."/>
            <person name="Land M."/>
            <person name="Davenport K.W."/>
            <person name="Woyke T."/>
            <person name="Haggblom M.M."/>
        </authorList>
    </citation>
    <scope>NUCLEOTIDE SEQUENCE</scope>
    <source>
        <strain evidence="3">ATCC BAA-1853 / DSM 23119 / SP1PR4</strain>
    </source>
</reference>
<feature type="transmembrane region" description="Helical" evidence="1">
    <location>
        <begin position="209"/>
        <end position="226"/>
    </location>
</feature>
<evidence type="ECO:0000313" key="2">
    <source>
        <dbReference type="EMBL" id="ADV81405.1"/>
    </source>
</evidence>
<evidence type="ECO:0000256" key="1">
    <source>
        <dbReference type="SAM" id="Phobius"/>
    </source>
</evidence>
<feature type="transmembrane region" description="Helical" evidence="1">
    <location>
        <begin position="164"/>
        <end position="197"/>
    </location>
</feature>
<gene>
    <name evidence="2" type="ordered locus">AciPR4_0570</name>
</gene>
<protein>
    <recommendedName>
        <fullName evidence="4">Glycosyltransferase RgtA/B/C/D-like domain-containing protein</fullName>
    </recommendedName>
</protein>
<feature type="transmembrane region" description="Helical" evidence="1">
    <location>
        <begin position="350"/>
        <end position="368"/>
    </location>
</feature>
<dbReference type="RefSeq" id="WP_013567138.1">
    <property type="nucleotide sequence ID" value="NC_014963.1"/>
</dbReference>
<organism evidence="2 3">
    <name type="scientific">Terriglobus saanensis (strain ATCC BAA-1853 / DSM 23119 / SP1PR4)</name>
    <dbReference type="NCBI Taxonomy" id="401053"/>
    <lineage>
        <taxon>Bacteria</taxon>
        <taxon>Pseudomonadati</taxon>
        <taxon>Acidobacteriota</taxon>
        <taxon>Terriglobia</taxon>
        <taxon>Terriglobales</taxon>
        <taxon>Acidobacteriaceae</taxon>
        <taxon>Terriglobus</taxon>
    </lineage>
</organism>
<proteinExistence type="predicted"/>
<accession>E8V3Z1</accession>
<dbReference type="eggNOG" id="COG1287">
    <property type="taxonomic scope" value="Bacteria"/>
</dbReference>
<feature type="transmembrane region" description="Helical" evidence="1">
    <location>
        <begin position="115"/>
        <end position="135"/>
    </location>
</feature>
<dbReference type="OrthoDB" id="9125015at2"/>
<dbReference type="EMBL" id="CP002467">
    <property type="protein sequence ID" value="ADV81405.1"/>
    <property type="molecule type" value="Genomic_DNA"/>
</dbReference>
<keyword evidence="1" id="KW-0472">Membrane</keyword>
<feature type="transmembrane region" description="Helical" evidence="1">
    <location>
        <begin position="263"/>
        <end position="280"/>
    </location>
</feature>
<feature type="transmembrane region" description="Helical" evidence="1">
    <location>
        <begin position="65"/>
        <end position="82"/>
    </location>
</feature>
<feature type="transmembrane region" description="Helical" evidence="1">
    <location>
        <begin position="292"/>
        <end position="314"/>
    </location>
</feature>
<name>E8V3Z1_TERSS</name>
<dbReference type="HOGENOM" id="CLU_545039_0_0_0"/>
<dbReference type="KEGG" id="tsa:AciPR4_0570"/>
<dbReference type="AlphaFoldDB" id="E8V3Z1"/>